<dbReference type="InterPro" id="IPR002328">
    <property type="entry name" value="ADH_Zn_CS"/>
</dbReference>
<dbReference type="Proteomes" id="UP000019471">
    <property type="component" value="Unassembled WGS sequence"/>
</dbReference>
<keyword evidence="4 6" id="KW-0862">Zinc</keyword>
<dbReference type="HOGENOM" id="CLU_026673_14_1_1"/>
<comment type="similarity">
    <text evidence="2 6">Belongs to the zinc-containing alcohol dehydrogenase family.</text>
</comment>
<dbReference type="eggNOG" id="KOG0022">
    <property type="taxonomic scope" value="Eukaryota"/>
</dbReference>
<dbReference type="EMBL" id="AMGX01000007">
    <property type="protein sequence ID" value="EXJ71392.1"/>
    <property type="molecule type" value="Genomic_DNA"/>
</dbReference>
<evidence type="ECO:0000256" key="5">
    <source>
        <dbReference type="ARBA" id="ARBA00023002"/>
    </source>
</evidence>
<accession>W9WT82</accession>
<dbReference type="SMART" id="SM00829">
    <property type="entry name" value="PKS_ER"/>
    <property type="match status" value="1"/>
</dbReference>
<evidence type="ECO:0000313" key="9">
    <source>
        <dbReference type="Proteomes" id="UP000019471"/>
    </source>
</evidence>
<keyword evidence="9" id="KW-1185">Reference proteome</keyword>
<comment type="cofactor">
    <cofactor evidence="1 6">
        <name>Zn(2+)</name>
        <dbReference type="ChEBI" id="CHEBI:29105"/>
    </cofactor>
</comment>
<dbReference type="Pfam" id="PF00107">
    <property type="entry name" value="ADH_zinc_N"/>
    <property type="match status" value="1"/>
</dbReference>
<comment type="caution">
    <text evidence="8">The sequence shown here is derived from an EMBL/GenBank/DDBJ whole genome shotgun (WGS) entry which is preliminary data.</text>
</comment>
<dbReference type="InterPro" id="IPR011032">
    <property type="entry name" value="GroES-like_sf"/>
</dbReference>
<dbReference type="SUPFAM" id="SSF51735">
    <property type="entry name" value="NAD(P)-binding Rossmann-fold domains"/>
    <property type="match status" value="1"/>
</dbReference>
<name>W9WT82_9EURO</name>
<evidence type="ECO:0000256" key="1">
    <source>
        <dbReference type="ARBA" id="ARBA00001947"/>
    </source>
</evidence>
<dbReference type="AlphaFoldDB" id="W9WT82"/>
<dbReference type="RefSeq" id="XP_007743991.1">
    <property type="nucleotide sequence ID" value="XM_007745801.1"/>
</dbReference>
<dbReference type="GO" id="GO:0008270">
    <property type="term" value="F:zinc ion binding"/>
    <property type="evidence" value="ECO:0007669"/>
    <property type="project" value="InterPro"/>
</dbReference>
<dbReference type="PROSITE" id="PS00059">
    <property type="entry name" value="ADH_ZINC"/>
    <property type="match status" value="1"/>
</dbReference>
<dbReference type="PANTHER" id="PTHR43350">
    <property type="entry name" value="NAD-DEPENDENT ALCOHOL DEHYDROGENASE"/>
    <property type="match status" value="1"/>
</dbReference>
<dbReference type="STRING" id="1182543.W9WT82"/>
<evidence type="ECO:0000256" key="2">
    <source>
        <dbReference type="ARBA" id="ARBA00008072"/>
    </source>
</evidence>
<dbReference type="InterPro" id="IPR036291">
    <property type="entry name" value="NAD(P)-bd_dom_sf"/>
</dbReference>
<evidence type="ECO:0000256" key="6">
    <source>
        <dbReference type="RuleBase" id="RU361277"/>
    </source>
</evidence>
<dbReference type="OrthoDB" id="1560166at2759"/>
<gene>
    <name evidence="8" type="ORF">A1O5_05199</name>
</gene>
<evidence type="ECO:0000259" key="7">
    <source>
        <dbReference type="SMART" id="SM00829"/>
    </source>
</evidence>
<protein>
    <recommendedName>
        <fullName evidence="7">Enoyl reductase (ER) domain-containing protein</fullName>
    </recommendedName>
</protein>
<evidence type="ECO:0000256" key="4">
    <source>
        <dbReference type="ARBA" id="ARBA00022833"/>
    </source>
</evidence>
<sequence>METHTSAVICYPPTAGPNWKVEKVTLSRQVQEHELKIRMVATGICHTDIFVSSIPQGVFGVQYPKVVGHEGAGIVEEVGPGVMVARVGDPVLLSYNYCGRCDLCRHGQEPYCLEFVPLNLIGRDDVLKTADGQTVFAQFFGQSSFAMRNIVSEASVVNVLEFVQPGDDALKLLAPLGCGLMTGAGAVLNAARAQPHDIILVTGIGAVGLAAIMTAKIIGCKEIIAVDRVPSRLEIAKDLGATKVLDTGALDTAATATLAQELMKLIDNQRISFAIETTGAVPVIEGAIGALGKRGRLLQIGVPAPGANITLPISEMVTFNKVLECHFLGDSTANVLLPRLLTWWREGRFPLEKIVKQFPPENAVQALQEMKSGSTIKPILVW</sequence>
<dbReference type="Gene3D" id="3.90.180.10">
    <property type="entry name" value="Medium-chain alcohol dehydrogenases, catalytic domain"/>
    <property type="match status" value="1"/>
</dbReference>
<dbReference type="GO" id="GO:0016491">
    <property type="term" value="F:oxidoreductase activity"/>
    <property type="evidence" value="ECO:0007669"/>
    <property type="project" value="UniProtKB-KW"/>
</dbReference>
<dbReference type="CDD" id="cd08278">
    <property type="entry name" value="benzyl_alcohol_DH"/>
    <property type="match status" value="1"/>
</dbReference>
<dbReference type="Gene3D" id="3.40.50.720">
    <property type="entry name" value="NAD(P)-binding Rossmann-like Domain"/>
    <property type="match status" value="1"/>
</dbReference>
<evidence type="ECO:0000313" key="8">
    <source>
        <dbReference type="EMBL" id="EXJ71392.1"/>
    </source>
</evidence>
<organism evidence="8 9">
    <name type="scientific">Cladophialophora psammophila CBS 110553</name>
    <dbReference type="NCBI Taxonomy" id="1182543"/>
    <lineage>
        <taxon>Eukaryota</taxon>
        <taxon>Fungi</taxon>
        <taxon>Dikarya</taxon>
        <taxon>Ascomycota</taxon>
        <taxon>Pezizomycotina</taxon>
        <taxon>Eurotiomycetes</taxon>
        <taxon>Chaetothyriomycetidae</taxon>
        <taxon>Chaetothyriales</taxon>
        <taxon>Herpotrichiellaceae</taxon>
        <taxon>Cladophialophora</taxon>
    </lineage>
</organism>
<feature type="domain" description="Enoyl reductase (ER)" evidence="7">
    <location>
        <begin position="16"/>
        <end position="380"/>
    </location>
</feature>
<dbReference type="GeneID" id="19189918"/>
<dbReference type="PANTHER" id="PTHR43350:SF2">
    <property type="entry name" value="GROES-LIKE ZINC-BINDING ALCOHOL DEHYDROGENASE FAMILY PROTEIN"/>
    <property type="match status" value="1"/>
</dbReference>
<proteinExistence type="inferred from homology"/>
<reference evidence="8 9" key="1">
    <citation type="submission" date="2013-03" db="EMBL/GenBank/DDBJ databases">
        <title>The Genome Sequence of Cladophialophora psammophila CBS 110553.</title>
        <authorList>
            <consortium name="The Broad Institute Genomics Platform"/>
            <person name="Cuomo C."/>
            <person name="de Hoog S."/>
            <person name="Gorbushina A."/>
            <person name="Walker B."/>
            <person name="Young S.K."/>
            <person name="Zeng Q."/>
            <person name="Gargeya S."/>
            <person name="Fitzgerald M."/>
            <person name="Haas B."/>
            <person name="Abouelleil A."/>
            <person name="Allen A.W."/>
            <person name="Alvarado L."/>
            <person name="Arachchi H.M."/>
            <person name="Berlin A.M."/>
            <person name="Chapman S.B."/>
            <person name="Gainer-Dewar J."/>
            <person name="Goldberg J."/>
            <person name="Griggs A."/>
            <person name="Gujja S."/>
            <person name="Hansen M."/>
            <person name="Howarth C."/>
            <person name="Imamovic A."/>
            <person name="Ireland A."/>
            <person name="Larimer J."/>
            <person name="McCowan C."/>
            <person name="Murphy C."/>
            <person name="Pearson M."/>
            <person name="Poon T.W."/>
            <person name="Priest M."/>
            <person name="Roberts A."/>
            <person name="Saif S."/>
            <person name="Shea T."/>
            <person name="Sisk P."/>
            <person name="Sykes S."/>
            <person name="Wortman J."/>
            <person name="Nusbaum C."/>
            <person name="Birren B."/>
        </authorList>
    </citation>
    <scope>NUCLEOTIDE SEQUENCE [LARGE SCALE GENOMIC DNA]</scope>
    <source>
        <strain evidence="8 9">CBS 110553</strain>
    </source>
</reference>
<dbReference type="SUPFAM" id="SSF50129">
    <property type="entry name" value="GroES-like"/>
    <property type="match status" value="1"/>
</dbReference>
<keyword evidence="5" id="KW-0560">Oxidoreductase</keyword>
<dbReference type="Pfam" id="PF08240">
    <property type="entry name" value="ADH_N"/>
    <property type="match status" value="1"/>
</dbReference>
<keyword evidence="3 6" id="KW-0479">Metal-binding</keyword>
<dbReference type="InterPro" id="IPR020843">
    <property type="entry name" value="ER"/>
</dbReference>
<dbReference type="InterPro" id="IPR013154">
    <property type="entry name" value="ADH-like_N"/>
</dbReference>
<dbReference type="InterPro" id="IPR013149">
    <property type="entry name" value="ADH-like_C"/>
</dbReference>
<evidence type="ECO:0000256" key="3">
    <source>
        <dbReference type="ARBA" id="ARBA00022723"/>
    </source>
</evidence>